<feature type="transmembrane region" description="Helical" evidence="7">
    <location>
        <begin position="323"/>
        <end position="342"/>
    </location>
</feature>
<feature type="transmembrane region" description="Helical" evidence="7">
    <location>
        <begin position="362"/>
        <end position="386"/>
    </location>
</feature>
<keyword evidence="4 7" id="KW-0812">Transmembrane</keyword>
<dbReference type="Pfam" id="PF13440">
    <property type="entry name" value="Polysacc_synt_3"/>
    <property type="match status" value="1"/>
</dbReference>
<evidence type="ECO:0000256" key="5">
    <source>
        <dbReference type="ARBA" id="ARBA00022989"/>
    </source>
</evidence>
<evidence type="ECO:0000256" key="6">
    <source>
        <dbReference type="ARBA" id="ARBA00023136"/>
    </source>
</evidence>
<keyword evidence="6 7" id="KW-0472">Membrane</keyword>
<feature type="transmembrane region" description="Helical" evidence="7">
    <location>
        <begin position="279"/>
        <end position="302"/>
    </location>
</feature>
<dbReference type="PANTHER" id="PTHR30250">
    <property type="entry name" value="PST FAMILY PREDICTED COLANIC ACID TRANSPORTER"/>
    <property type="match status" value="1"/>
</dbReference>
<dbReference type="AlphaFoldDB" id="A0A840S2M5"/>
<dbReference type="CDD" id="cd13127">
    <property type="entry name" value="MATE_tuaB_like"/>
    <property type="match status" value="1"/>
</dbReference>
<dbReference type="EMBL" id="JACHHO010000001">
    <property type="protein sequence ID" value="MBB5203993.1"/>
    <property type="molecule type" value="Genomic_DNA"/>
</dbReference>
<evidence type="ECO:0000256" key="7">
    <source>
        <dbReference type="SAM" id="Phobius"/>
    </source>
</evidence>
<feature type="transmembrane region" description="Helical" evidence="7">
    <location>
        <begin position="12"/>
        <end position="31"/>
    </location>
</feature>
<feature type="transmembrane region" description="Helical" evidence="7">
    <location>
        <begin position="143"/>
        <end position="162"/>
    </location>
</feature>
<feature type="transmembrane region" description="Helical" evidence="7">
    <location>
        <begin position="37"/>
        <end position="56"/>
    </location>
</feature>
<protein>
    <submittedName>
        <fullName evidence="8">O-antigen/teichoic acid export membrane protein</fullName>
    </submittedName>
</protein>
<keyword evidence="3" id="KW-1003">Cell membrane</keyword>
<comment type="subcellular location">
    <subcellularLocation>
        <location evidence="1">Cell membrane</location>
        <topology evidence="1">Multi-pass membrane protein</topology>
    </subcellularLocation>
</comment>
<dbReference type="OrthoDB" id="5486360at2"/>
<feature type="transmembrane region" description="Helical" evidence="7">
    <location>
        <begin position="439"/>
        <end position="460"/>
    </location>
</feature>
<dbReference type="Proteomes" id="UP000554837">
    <property type="component" value="Unassembled WGS sequence"/>
</dbReference>
<feature type="transmembrane region" description="Helical" evidence="7">
    <location>
        <begin position="398"/>
        <end position="419"/>
    </location>
</feature>
<dbReference type="PANTHER" id="PTHR30250:SF10">
    <property type="entry name" value="LIPOPOLYSACCHARIDE BIOSYNTHESIS PROTEIN WZXC"/>
    <property type="match status" value="1"/>
</dbReference>
<evidence type="ECO:0000313" key="8">
    <source>
        <dbReference type="EMBL" id="MBB5203993.1"/>
    </source>
</evidence>
<comment type="caution">
    <text evidence="8">The sequence shown here is derived from an EMBL/GenBank/DDBJ whole genome shotgun (WGS) entry which is preliminary data.</text>
</comment>
<evidence type="ECO:0000313" key="9">
    <source>
        <dbReference type="Proteomes" id="UP000554837"/>
    </source>
</evidence>
<evidence type="ECO:0000256" key="2">
    <source>
        <dbReference type="ARBA" id="ARBA00007430"/>
    </source>
</evidence>
<sequence>MSVRRALVFSFLDRNASLVIGIVSSMVLARLLTPADIGVFSVVMVLLSFVTAWRDFGAGQYLVQEAELTPERIRAVWTLQLGIGLGMALLTLAASWPVAHFYDEPRMRGIMALLALSYLVNPFGSLTYAWLMRTMRFEALTVMRFSATLAGAVVGVLCAWWGLGAISLAWGSLASIVVNALVSLAFRPPDFPLLPGTQEIGRVLRFGTRLTTTSMMETAAQGAPELVLGKLQGMTSVGLYSRGNGLIALFARLVTDSVNAVAMPLFAQQKREGGDLGAAFLRGNAYVTVIGWSFALGVALLAQPLIRVLYGPQWEGSVEITRWLALFMALSLPAALCFQVLVGSGASERLPPTMAKAAGTTVLAAAIGAWFGVLPMVWGLIIAAAMGTTLWLRTTRQVLGFALPTFLAGLGKSAAVAGFSALPPLATMLWLGWSPAQPLLALGLGGVGAAITGVAGLLLLDHPLARELRPLLARLSRRRDRSA</sequence>
<feature type="transmembrane region" description="Helical" evidence="7">
    <location>
        <begin position="110"/>
        <end position="131"/>
    </location>
</feature>
<dbReference type="RefSeq" id="WP_138857000.1">
    <property type="nucleotide sequence ID" value="NZ_CP040709.1"/>
</dbReference>
<feature type="transmembrane region" description="Helical" evidence="7">
    <location>
        <begin position="77"/>
        <end position="98"/>
    </location>
</feature>
<accession>A0A840S2M5</accession>
<name>A0A840S2M5_9BURK</name>
<dbReference type="GO" id="GO:0005886">
    <property type="term" value="C:plasma membrane"/>
    <property type="evidence" value="ECO:0007669"/>
    <property type="project" value="UniProtKB-SubCell"/>
</dbReference>
<comment type="similarity">
    <text evidence="2">Belongs to the polysaccharide synthase family.</text>
</comment>
<evidence type="ECO:0000256" key="3">
    <source>
        <dbReference type="ARBA" id="ARBA00022475"/>
    </source>
</evidence>
<organism evidence="8 9">
    <name type="scientific">Inhella inkyongensis</name>
    <dbReference type="NCBI Taxonomy" id="392593"/>
    <lineage>
        <taxon>Bacteria</taxon>
        <taxon>Pseudomonadati</taxon>
        <taxon>Pseudomonadota</taxon>
        <taxon>Betaproteobacteria</taxon>
        <taxon>Burkholderiales</taxon>
        <taxon>Sphaerotilaceae</taxon>
        <taxon>Inhella</taxon>
    </lineage>
</organism>
<reference evidence="8 9" key="1">
    <citation type="submission" date="2020-08" db="EMBL/GenBank/DDBJ databases">
        <title>Genomic Encyclopedia of Type Strains, Phase IV (KMG-IV): sequencing the most valuable type-strain genomes for metagenomic binning, comparative biology and taxonomic classification.</title>
        <authorList>
            <person name="Goeker M."/>
        </authorList>
    </citation>
    <scope>NUCLEOTIDE SEQUENCE [LARGE SCALE GENOMIC DNA]</scope>
    <source>
        <strain evidence="8 9">DSM 23958</strain>
    </source>
</reference>
<keyword evidence="9" id="KW-1185">Reference proteome</keyword>
<dbReference type="InterPro" id="IPR050833">
    <property type="entry name" value="Poly_Biosynth_Transport"/>
</dbReference>
<gene>
    <name evidence="8" type="ORF">HNQ51_001286</name>
</gene>
<evidence type="ECO:0000256" key="4">
    <source>
        <dbReference type="ARBA" id="ARBA00022692"/>
    </source>
</evidence>
<proteinExistence type="inferred from homology"/>
<evidence type="ECO:0000256" key="1">
    <source>
        <dbReference type="ARBA" id="ARBA00004651"/>
    </source>
</evidence>
<keyword evidence="5 7" id="KW-1133">Transmembrane helix</keyword>